<proteinExistence type="predicted"/>
<protein>
    <submittedName>
        <fullName evidence="1">Uncharacterized protein</fullName>
    </submittedName>
</protein>
<sequence>MFRSNYNEVPDSDDDLFFEAHLDDNFDSNKNLNPSAITETDDPVPKSTEIINTSEHKSVPKVNSTQKRKLNEIRKTGCAERFKKLKKFQADSKPSVTEKLKNDEVDSMTVNSSFVKIENCTIGHLTIYKNQCNCDKINNP</sequence>
<evidence type="ECO:0000313" key="2">
    <source>
        <dbReference type="Proteomes" id="UP000826195"/>
    </source>
</evidence>
<gene>
    <name evidence="1" type="ORF">KQX54_008871</name>
</gene>
<dbReference type="EMBL" id="JAHXZJ010000374">
    <property type="protein sequence ID" value="KAH0560821.1"/>
    <property type="molecule type" value="Genomic_DNA"/>
</dbReference>
<reference evidence="1 2" key="1">
    <citation type="journal article" date="2021" name="J. Hered.">
        <title>A chromosome-level genome assembly of the parasitoid wasp, Cotesia glomerata (Hymenoptera: Braconidae).</title>
        <authorList>
            <person name="Pinto B.J."/>
            <person name="Weis J.J."/>
            <person name="Gamble T."/>
            <person name="Ode P.J."/>
            <person name="Paul R."/>
            <person name="Zaspel J.M."/>
        </authorList>
    </citation>
    <scope>NUCLEOTIDE SEQUENCE [LARGE SCALE GENOMIC DNA]</scope>
    <source>
        <strain evidence="1">CgM1</strain>
    </source>
</reference>
<name>A0AAV7IX22_COTGL</name>
<organism evidence="1 2">
    <name type="scientific">Cotesia glomerata</name>
    <name type="common">Lepidopteran parasitic wasp</name>
    <name type="synonym">Apanteles glomeratus</name>
    <dbReference type="NCBI Taxonomy" id="32391"/>
    <lineage>
        <taxon>Eukaryota</taxon>
        <taxon>Metazoa</taxon>
        <taxon>Ecdysozoa</taxon>
        <taxon>Arthropoda</taxon>
        <taxon>Hexapoda</taxon>
        <taxon>Insecta</taxon>
        <taxon>Pterygota</taxon>
        <taxon>Neoptera</taxon>
        <taxon>Endopterygota</taxon>
        <taxon>Hymenoptera</taxon>
        <taxon>Apocrita</taxon>
        <taxon>Ichneumonoidea</taxon>
        <taxon>Braconidae</taxon>
        <taxon>Microgastrinae</taxon>
        <taxon>Cotesia</taxon>
    </lineage>
</organism>
<dbReference type="Proteomes" id="UP000826195">
    <property type="component" value="Unassembled WGS sequence"/>
</dbReference>
<comment type="caution">
    <text evidence="1">The sequence shown here is derived from an EMBL/GenBank/DDBJ whole genome shotgun (WGS) entry which is preliminary data.</text>
</comment>
<dbReference type="AlphaFoldDB" id="A0AAV7IX22"/>
<keyword evidence="2" id="KW-1185">Reference proteome</keyword>
<accession>A0AAV7IX22</accession>
<evidence type="ECO:0000313" key="1">
    <source>
        <dbReference type="EMBL" id="KAH0560821.1"/>
    </source>
</evidence>